<keyword evidence="3" id="KW-1185">Reference proteome</keyword>
<accession>G3AT58</accession>
<dbReference type="InParanoid" id="G3AT58"/>
<dbReference type="AlphaFoldDB" id="G3AT58"/>
<feature type="region of interest" description="Disordered" evidence="1">
    <location>
        <begin position="357"/>
        <end position="377"/>
    </location>
</feature>
<dbReference type="HOGENOM" id="CLU_017630_0_0_1"/>
<dbReference type="PANTHER" id="PTHR16469:SF27">
    <property type="entry name" value="UBIQUITIN-ASSOCIATED AND SH3 DOMAIN-CONTAINING BA-RELATED"/>
    <property type="match status" value="1"/>
</dbReference>
<feature type="region of interest" description="Disordered" evidence="1">
    <location>
        <begin position="594"/>
        <end position="628"/>
    </location>
</feature>
<evidence type="ECO:0000256" key="1">
    <source>
        <dbReference type="SAM" id="MobiDB-lite"/>
    </source>
</evidence>
<sequence length="628" mass="71463">MSELYFLRHAERIDHAQSNSIALTPTYEEYDPSLSANAIPQIEQVVNDITSTSTAFPTTPTIRNKTIYIHFSPYLRCCQTADLLVTHLKHRLSHDDRYAKYNVKFQLLGDFALSEWIHEKMSNKPPFTDSDDAYAMYTANLKQLVNKSCCSNFRPATKLGPYNGPGLKYKDYQLNCKEYFTKLLATYDKPMYIKNQDIIIIISHGYAINNFMTYFTNHPIFQEIPVAKINFAQRLLSDGKSEDGTYKTDNYKWKLLKDALEIMEEHHEYALNLDTNVVYYKTNFIRKDKLKWNGSEPELAVSNLPRLGFKNDAKSLDSDSLLTPAAKNWIPGVKIYLIKREFKEKYMNDESFKRDYDISNPPTRRVTPEVSPQSAPSRVNSYIDISRLLNNENLSKPLKLKYGSNQDIPSSALNSKVNSQVNLMDYSASGYASGTSSNSSIDKMLFSLQHKSSKTATNAPEEYFPQVKSPLQAALPDIPIEDIQGRNSPIEVLSRARSGIYKQSILAQQSSNSLTEEYDDGSDKRHFTLEFSPTRTPSTNQRHATPSSNTSTPRQTRSRKNSIKFIPSGVATTSSMNRSTEHISKVKPIFYNLASDNDDDDEEMSLDESTSSSTNNNSGQYYWLGQNR</sequence>
<reference evidence="2 3" key="1">
    <citation type="journal article" date="2011" name="Proc. Natl. Acad. Sci. U.S.A.">
        <title>Comparative genomics of xylose-fermenting fungi for enhanced biofuel production.</title>
        <authorList>
            <person name="Wohlbach D.J."/>
            <person name="Kuo A."/>
            <person name="Sato T.K."/>
            <person name="Potts K.M."/>
            <person name="Salamov A.A."/>
            <person name="LaButti K.M."/>
            <person name="Sun H."/>
            <person name="Clum A."/>
            <person name="Pangilinan J.L."/>
            <person name="Lindquist E.A."/>
            <person name="Lucas S."/>
            <person name="Lapidus A."/>
            <person name="Jin M."/>
            <person name="Gunawan C."/>
            <person name="Balan V."/>
            <person name="Dale B.E."/>
            <person name="Jeffries T.W."/>
            <person name="Zinkel R."/>
            <person name="Barry K.W."/>
            <person name="Grigoriev I.V."/>
            <person name="Gasch A.P."/>
        </authorList>
    </citation>
    <scope>NUCLEOTIDE SEQUENCE [LARGE SCALE GENOMIC DNA]</scope>
    <source>
        <strain evidence="3">NRRL Y-27907 / 11-Y1</strain>
    </source>
</reference>
<dbReference type="Proteomes" id="UP000000709">
    <property type="component" value="Unassembled WGS sequence"/>
</dbReference>
<feature type="region of interest" description="Disordered" evidence="1">
    <location>
        <begin position="509"/>
        <end position="580"/>
    </location>
</feature>
<feature type="compositionally biased region" description="Polar residues" evidence="1">
    <location>
        <begin position="531"/>
        <end position="555"/>
    </location>
</feature>
<name>G3AT58_SPAPN</name>
<feature type="compositionally biased region" description="Low complexity" evidence="1">
    <location>
        <begin position="607"/>
        <end position="618"/>
    </location>
</feature>
<dbReference type="Gene3D" id="3.40.50.1240">
    <property type="entry name" value="Phosphoglycerate mutase-like"/>
    <property type="match status" value="1"/>
</dbReference>
<dbReference type="InterPro" id="IPR051710">
    <property type="entry name" value="Phosphatase_SH3-domain"/>
</dbReference>
<evidence type="ECO:0000313" key="2">
    <source>
        <dbReference type="EMBL" id="EGW30821.1"/>
    </source>
</evidence>
<dbReference type="eggNOG" id="KOG3734">
    <property type="taxonomic scope" value="Eukaryota"/>
</dbReference>
<dbReference type="RefSeq" id="XP_007376854.1">
    <property type="nucleotide sequence ID" value="XM_007376792.1"/>
</dbReference>
<dbReference type="OMA" id="LSEWIHD"/>
<organism evidence="3">
    <name type="scientific">Spathaspora passalidarum (strain NRRL Y-27907 / 11-Y1)</name>
    <dbReference type="NCBI Taxonomy" id="619300"/>
    <lineage>
        <taxon>Eukaryota</taxon>
        <taxon>Fungi</taxon>
        <taxon>Dikarya</taxon>
        <taxon>Ascomycota</taxon>
        <taxon>Saccharomycotina</taxon>
        <taxon>Pichiomycetes</taxon>
        <taxon>Debaryomycetaceae</taxon>
        <taxon>Spathaspora</taxon>
    </lineage>
</organism>
<dbReference type="OrthoDB" id="3898179at2759"/>
<dbReference type="InterPro" id="IPR029033">
    <property type="entry name" value="His_PPase_superfam"/>
</dbReference>
<evidence type="ECO:0008006" key="4">
    <source>
        <dbReference type="Google" id="ProtNLM"/>
    </source>
</evidence>
<gene>
    <name evidence="2" type="ORF">SPAPADRAFT_156110</name>
</gene>
<evidence type="ECO:0000313" key="3">
    <source>
        <dbReference type="Proteomes" id="UP000000709"/>
    </source>
</evidence>
<dbReference type="PANTHER" id="PTHR16469">
    <property type="entry name" value="UBIQUITIN-ASSOCIATED AND SH3 DOMAIN-CONTAINING BA-RELATED"/>
    <property type="match status" value="1"/>
</dbReference>
<dbReference type="KEGG" id="spaa:SPAPADRAFT_156110"/>
<protein>
    <recommendedName>
        <fullName evidence="4">Phosphoglycerate mutase-like protein</fullName>
    </recommendedName>
</protein>
<dbReference type="SUPFAM" id="SSF53254">
    <property type="entry name" value="Phosphoglycerate mutase-like"/>
    <property type="match status" value="1"/>
</dbReference>
<dbReference type="GeneID" id="18871042"/>
<feature type="compositionally biased region" description="Acidic residues" evidence="1">
    <location>
        <begin position="596"/>
        <end position="606"/>
    </location>
</feature>
<proteinExistence type="predicted"/>
<dbReference type="EMBL" id="GL996504">
    <property type="protein sequence ID" value="EGW30821.1"/>
    <property type="molecule type" value="Genomic_DNA"/>
</dbReference>